<dbReference type="Proteomes" id="UP001057402">
    <property type="component" value="Chromosome 12"/>
</dbReference>
<sequence length="75" mass="7790">MWVVSGAGKVLDVGIRGCSGRLRCDWVEMGRRLRCLGTPGSWDGEPSWGMGRLAGPGGGSPVSMKGLESPLACQG</sequence>
<keyword evidence="2" id="KW-1185">Reference proteome</keyword>
<organism evidence="1 2">
    <name type="scientific">Melastoma candidum</name>
    <dbReference type="NCBI Taxonomy" id="119954"/>
    <lineage>
        <taxon>Eukaryota</taxon>
        <taxon>Viridiplantae</taxon>
        <taxon>Streptophyta</taxon>
        <taxon>Embryophyta</taxon>
        <taxon>Tracheophyta</taxon>
        <taxon>Spermatophyta</taxon>
        <taxon>Magnoliopsida</taxon>
        <taxon>eudicotyledons</taxon>
        <taxon>Gunneridae</taxon>
        <taxon>Pentapetalae</taxon>
        <taxon>rosids</taxon>
        <taxon>malvids</taxon>
        <taxon>Myrtales</taxon>
        <taxon>Melastomataceae</taxon>
        <taxon>Melastomatoideae</taxon>
        <taxon>Melastomateae</taxon>
        <taxon>Melastoma</taxon>
    </lineage>
</organism>
<evidence type="ECO:0000313" key="2">
    <source>
        <dbReference type="Proteomes" id="UP001057402"/>
    </source>
</evidence>
<gene>
    <name evidence="1" type="ORF">MLD38_038183</name>
</gene>
<comment type="caution">
    <text evidence="1">The sequence shown here is derived from an EMBL/GenBank/DDBJ whole genome shotgun (WGS) entry which is preliminary data.</text>
</comment>
<dbReference type="EMBL" id="CM042891">
    <property type="protein sequence ID" value="KAI4302438.1"/>
    <property type="molecule type" value="Genomic_DNA"/>
</dbReference>
<protein>
    <submittedName>
        <fullName evidence="1">Uncharacterized protein</fullName>
    </submittedName>
</protein>
<reference evidence="2" key="1">
    <citation type="journal article" date="2023" name="Front. Plant Sci.">
        <title>Chromosomal-level genome assembly of Melastoma candidum provides insights into trichome evolution.</title>
        <authorList>
            <person name="Zhong Y."/>
            <person name="Wu W."/>
            <person name="Sun C."/>
            <person name="Zou P."/>
            <person name="Liu Y."/>
            <person name="Dai S."/>
            <person name="Zhou R."/>
        </authorList>
    </citation>
    <scope>NUCLEOTIDE SEQUENCE [LARGE SCALE GENOMIC DNA]</scope>
</reference>
<evidence type="ECO:0000313" key="1">
    <source>
        <dbReference type="EMBL" id="KAI4302438.1"/>
    </source>
</evidence>
<name>A0ACB9KZA2_9MYRT</name>
<proteinExistence type="predicted"/>
<accession>A0ACB9KZA2</accession>